<accession>A0A9Q0HIR1</accession>
<keyword evidence="1" id="KW-0245">EGF-like domain</keyword>
<feature type="chain" id="PRO_5040499300" description="EGF-like domain-containing protein" evidence="3">
    <location>
        <begin position="28"/>
        <end position="220"/>
    </location>
</feature>
<sequence>MNSNKFALYLVASLCILSPLLIPIATADDFLSPLLSPIFNEICNHVGCGQGSCKATSNSTFGYECECKSGWSQLHIGDSLPFLPCIIPNCSIDYSCSNQSFAPAPAPSLDYKNFSLFDPCSWNYCGGGTCIKTSDTDGHKCECNEGYSNLLNITTLPCYRSCSIGANCANLGLQPLSSSSSPPAPKSLSDSSSSSDTGMFATNNLLMLLFLIPFLIIQEI</sequence>
<keyword evidence="2" id="KW-0812">Transmembrane</keyword>
<feature type="signal peptide" evidence="3">
    <location>
        <begin position="1"/>
        <end position="27"/>
    </location>
</feature>
<dbReference type="InterPro" id="IPR000742">
    <property type="entry name" value="EGF"/>
</dbReference>
<dbReference type="PANTHER" id="PTHR33881:SF17">
    <property type="entry name" value="EGF-LIKE DOMAIN-CONTAINING PROTEIN"/>
    <property type="match status" value="1"/>
</dbReference>
<dbReference type="EMBL" id="JAMQYH010000005">
    <property type="protein sequence ID" value="KAJ1687343.1"/>
    <property type="molecule type" value="Genomic_DNA"/>
</dbReference>
<keyword evidence="2" id="KW-1133">Transmembrane helix</keyword>
<dbReference type="AlphaFoldDB" id="A0A9Q0HIR1"/>
<dbReference type="SMART" id="SM00181">
    <property type="entry name" value="EGF"/>
    <property type="match status" value="2"/>
</dbReference>
<dbReference type="PROSITE" id="PS50026">
    <property type="entry name" value="EGF_3"/>
    <property type="match status" value="1"/>
</dbReference>
<dbReference type="Proteomes" id="UP001151287">
    <property type="component" value="Unassembled WGS sequence"/>
</dbReference>
<protein>
    <recommendedName>
        <fullName evidence="4">EGF-like domain-containing protein</fullName>
    </recommendedName>
</protein>
<evidence type="ECO:0000259" key="4">
    <source>
        <dbReference type="PROSITE" id="PS50026"/>
    </source>
</evidence>
<evidence type="ECO:0000256" key="2">
    <source>
        <dbReference type="SAM" id="Phobius"/>
    </source>
</evidence>
<reference evidence="5" key="1">
    <citation type="journal article" date="2022" name="Cell">
        <title>Repeat-based holocentromeres influence genome architecture and karyotype evolution.</title>
        <authorList>
            <person name="Hofstatter P.G."/>
            <person name="Thangavel G."/>
            <person name="Lux T."/>
            <person name="Neumann P."/>
            <person name="Vondrak T."/>
            <person name="Novak P."/>
            <person name="Zhang M."/>
            <person name="Costa L."/>
            <person name="Castellani M."/>
            <person name="Scott A."/>
            <person name="Toegelov H."/>
            <person name="Fuchs J."/>
            <person name="Mata-Sucre Y."/>
            <person name="Dias Y."/>
            <person name="Vanzela A.L.L."/>
            <person name="Huettel B."/>
            <person name="Almeida C.C.S."/>
            <person name="Simkova H."/>
            <person name="Souza G."/>
            <person name="Pedrosa-Harand A."/>
            <person name="Macas J."/>
            <person name="Mayer K.F.X."/>
            <person name="Houben A."/>
            <person name="Marques A."/>
        </authorList>
    </citation>
    <scope>NUCLEOTIDE SEQUENCE</scope>
    <source>
        <strain evidence="5">RhyBre1mFocal</strain>
    </source>
</reference>
<gene>
    <name evidence="5" type="ORF">LUZ63_018733</name>
</gene>
<organism evidence="5 6">
    <name type="scientific">Rhynchospora breviuscula</name>
    <dbReference type="NCBI Taxonomy" id="2022672"/>
    <lineage>
        <taxon>Eukaryota</taxon>
        <taxon>Viridiplantae</taxon>
        <taxon>Streptophyta</taxon>
        <taxon>Embryophyta</taxon>
        <taxon>Tracheophyta</taxon>
        <taxon>Spermatophyta</taxon>
        <taxon>Magnoliopsida</taxon>
        <taxon>Liliopsida</taxon>
        <taxon>Poales</taxon>
        <taxon>Cyperaceae</taxon>
        <taxon>Cyperoideae</taxon>
        <taxon>Rhynchosporeae</taxon>
        <taxon>Rhynchospora</taxon>
    </lineage>
</organism>
<dbReference type="PANTHER" id="PTHR33881">
    <property type="entry name" value="NEUROGENIC LOCUS NOTCH-LIKE PROTEIN"/>
    <property type="match status" value="1"/>
</dbReference>
<feature type="transmembrane region" description="Helical" evidence="2">
    <location>
        <begin position="198"/>
        <end position="217"/>
    </location>
</feature>
<keyword evidence="1" id="KW-1015">Disulfide bond</keyword>
<evidence type="ECO:0000256" key="3">
    <source>
        <dbReference type="SAM" id="SignalP"/>
    </source>
</evidence>
<comment type="caution">
    <text evidence="1">Lacks conserved residue(s) required for the propagation of feature annotation.</text>
</comment>
<evidence type="ECO:0000256" key="1">
    <source>
        <dbReference type="PROSITE-ProRule" id="PRU00076"/>
    </source>
</evidence>
<dbReference type="OrthoDB" id="1914642at2759"/>
<proteinExistence type="predicted"/>
<comment type="caution">
    <text evidence="5">The sequence shown here is derived from an EMBL/GenBank/DDBJ whole genome shotgun (WGS) entry which is preliminary data.</text>
</comment>
<name>A0A9Q0HIR1_9POAL</name>
<feature type="disulfide bond" evidence="1">
    <location>
        <begin position="120"/>
        <end position="130"/>
    </location>
</feature>
<keyword evidence="2" id="KW-0472">Membrane</keyword>
<feature type="domain" description="EGF-like" evidence="4">
    <location>
        <begin position="116"/>
        <end position="153"/>
    </location>
</feature>
<evidence type="ECO:0000313" key="6">
    <source>
        <dbReference type="Proteomes" id="UP001151287"/>
    </source>
</evidence>
<keyword evidence="3" id="KW-0732">Signal</keyword>
<keyword evidence="6" id="KW-1185">Reference proteome</keyword>
<evidence type="ECO:0000313" key="5">
    <source>
        <dbReference type="EMBL" id="KAJ1687343.1"/>
    </source>
</evidence>